<feature type="compositionally biased region" description="Low complexity" evidence="1">
    <location>
        <begin position="1"/>
        <end position="10"/>
    </location>
</feature>
<feature type="region of interest" description="Disordered" evidence="1">
    <location>
        <begin position="1"/>
        <end position="25"/>
    </location>
</feature>
<dbReference type="Pfam" id="PF13367">
    <property type="entry name" value="PrsW-protease"/>
    <property type="match status" value="1"/>
</dbReference>
<dbReference type="EMBL" id="JAATEJ010000004">
    <property type="protein sequence ID" value="NJP43228.1"/>
    <property type="molecule type" value="Genomic_DNA"/>
</dbReference>
<feature type="region of interest" description="Disordered" evidence="1">
    <location>
        <begin position="439"/>
        <end position="465"/>
    </location>
</feature>
<dbReference type="Proteomes" id="UP000734511">
    <property type="component" value="Unassembled WGS sequence"/>
</dbReference>
<reference evidence="3 4" key="1">
    <citation type="submission" date="2020-03" db="EMBL/GenBank/DDBJ databases">
        <title>WGS of actinomycetes isolated from Thailand.</title>
        <authorList>
            <person name="Thawai C."/>
        </authorList>
    </citation>
    <scope>NUCLEOTIDE SEQUENCE [LARGE SCALE GENOMIC DNA]</scope>
    <source>
        <strain evidence="3 4">PRB2-1</strain>
    </source>
</reference>
<organism evidence="3 4">
    <name type="scientific">Actinacidiphila epipremni</name>
    <dbReference type="NCBI Taxonomy" id="2053013"/>
    <lineage>
        <taxon>Bacteria</taxon>
        <taxon>Bacillati</taxon>
        <taxon>Actinomycetota</taxon>
        <taxon>Actinomycetes</taxon>
        <taxon>Kitasatosporales</taxon>
        <taxon>Streptomycetaceae</taxon>
        <taxon>Actinacidiphila</taxon>
    </lineage>
</organism>
<keyword evidence="2" id="KW-0472">Membrane</keyword>
<accession>A0ABX0ZNL0</accession>
<keyword evidence="3" id="KW-0645">Protease</keyword>
<keyword evidence="2" id="KW-0812">Transmembrane</keyword>
<feature type="transmembrane region" description="Helical" evidence="2">
    <location>
        <begin position="182"/>
        <end position="200"/>
    </location>
</feature>
<name>A0ABX0ZNL0_9ACTN</name>
<feature type="transmembrane region" description="Helical" evidence="2">
    <location>
        <begin position="79"/>
        <end position="99"/>
    </location>
</feature>
<feature type="transmembrane region" description="Helical" evidence="2">
    <location>
        <begin position="111"/>
        <end position="129"/>
    </location>
</feature>
<sequence>MSTYSYSSPNSPEPGPPPGSSSDERVYVPAEPPASLHYAPRRPFWESRAVRTGALFTVLAVCGVVILAVVRHHIGTEPFLVGMALAVLPVPLLLWAFLWLDRVAPSPWQNVAFAFAWGACAATLVALFANEYGAKLLASTLSATPSQSDRWGATFVAPLVEETAKGTAILLLYLFRRRHIESLLDGIVLGGLVATGFAFTENILYLGTAFGEDKAVGAGVLGSTTAATFFVRVLMTPFAHPLFTSMTGLGFAVAAVARPRSPLRWLGPVGGWLLAMVLHGSWNGSSQLSPVGFLTVYVSVMIPVFGLLVWLAFWARSRELRTVREQLGVYVAAGWLAPREPVALGSMRLRADARDTARRYHGDTGARAVRDYAVYASHLAFLRSAATRGLQPPDFAARESELLHHLWHHRPLAQPALLHALPTPWPPPYPPPFPSPFPTQPAAPAWPPHHSPYAPARQWAPPKHL</sequence>
<keyword evidence="3" id="KW-0378">Hydrolase</keyword>
<dbReference type="InterPro" id="IPR026898">
    <property type="entry name" value="PrsW"/>
</dbReference>
<keyword evidence="4" id="KW-1185">Reference proteome</keyword>
<dbReference type="PANTHER" id="PTHR36844">
    <property type="entry name" value="PROTEASE PRSW"/>
    <property type="match status" value="1"/>
</dbReference>
<dbReference type="RefSeq" id="WP_167982109.1">
    <property type="nucleotide sequence ID" value="NZ_JAATEJ010000004.1"/>
</dbReference>
<feature type="transmembrane region" description="Helical" evidence="2">
    <location>
        <begin position="263"/>
        <end position="282"/>
    </location>
</feature>
<evidence type="ECO:0000256" key="1">
    <source>
        <dbReference type="SAM" id="MobiDB-lite"/>
    </source>
</evidence>
<protein>
    <submittedName>
        <fullName evidence="3">PrsW family intramembrane metalloprotease</fullName>
    </submittedName>
</protein>
<evidence type="ECO:0000256" key="2">
    <source>
        <dbReference type="SAM" id="Phobius"/>
    </source>
</evidence>
<dbReference type="PANTHER" id="PTHR36844:SF1">
    <property type="entry name" value="PROTEASE PRSW"/>
    <property type="match status" value="1"/>
</dbReference>
<gene>
    <name evidence="3" type="ORF">HCN08_07395</name>
</gene>
<evidence type="ECO:0000313" key="4">
    <source>
        <dbReference type="Proteomes" id="UP000734511"/>
    </source>
</evidence>
<proteinExistence type="predicted"/>
<keyword evidence="2" id="KW-1133">Transmembrane helix</keyword>
<evidence type="ECO:0000313" key="3">
    <source>
        <dbReference type="EMBL" id="NJP43228.1"/>
    </source>
</evidence>
<keyword evidence="3" id="KW-0482">Metalloprotease</keyword>
<feature type="transmembrane region" description="Helical" evidence="2">
    <location>
        <begin position="238"/>
        <end position="256"/>
    </location>
</feature>
<feature type="transmembrane region" description="Helical" evidence="2">
    <location>
        <begin position="294"/>
        <end position="315"/>
    </location>
</feature>
<dbReference type="GO" id="GO:0008237">
    <property type="term" value="F:metallopeptidase activity"/>
    <property type="evidence" value="ECO:0007669"/>
    <property type="project" value="UniProtKB-KW"/>
</dbReference>
<feature type="transmembrane region" description="Helical" evidence="2">
    <location>
        <begin position="49"/>
        <end position="70"/>
    </location>
</feature>
<comment type="caution">
    <text evidence="3">The sequence shown here is derived from an EMBL/GenBank/DDBJ whole genome shotgun (WGS) entry which is preliminary data.</text>
</comment>
<feature type="compositionally biased region" description="Pro residues" evidence="1">
    <location>
        <begin position="439"/>
        <end position="450"/>
    </location>
</feature>